<sequence length="96" mass="10371">MVTSRGEWDWASFEHLLSSMALLHIAMVRAPCNTGWVDISGWKLNFNHCYTVRSAYTMRIGGSIGSKSIQAKFGTLVGISKSLSIASVVTNCGSAT</sequence>
<dbReference type="Proteomes" id="UP001396334">
    <property type="component" value="Unassembled WGS sequence"/>
</dbReference>
<keyword evidence="2" id="KW-1185">Reference proteome</keyword>
<reference evidence="1 2" key="1">
    <citation type="journal article" date="2024" name="G3 (Bethesda)">
        <title>Genome assembly of Hibiscus sabdariffa L. provides insights into metabolisms of medicinal natural products.</title>
        <authorList>
            <person name="Kim T."/>
        </authorList>
    </citation>
    <scope>NUCLEOTIDE SEQUENCE [LARGE SCALE GENOMIC DNA]</scope>
    <source>
        <strain evidence="1">TK-2024</strain>
        <tissue evidence="1">Old leaves</tissue>
    </source>
</reference>
<name>A0ABR2TCP1_9ROSI</name>
<gene>
    <name evidence="1" type="ORF">V6N11_077196</name>
</gene>
<evidence type="ECO:0000313" key="2">
    <source>
        <dbReference type="Proteomes" id="UP001396334"/>
    </source>
</evidence>
<organism evidence="1 2">
    <name type="scientific">Hibiscus sabdariffa</name>
    <name type="common">roselle</name>
    <dbReference type="NCBI Taxonomy" id="183260"/>
    <lineage>
        <taxon>Eukaryota</taxon>
        <taxon>Viridiplantae</taxon>
        <taxon>Streptophyta</taxon>
        <taxon>Embryophyta</taxon>
        <taxon>Tracheophyta</taxon>
        <taxon>Spermatophyta</taxon>
        <taxon>Magnoliopsida</taxon>
        <taxon>eudicotyledons</taxon>
        <taxon>Gunneridae</taxon>
        <taxon>Pentapetalae</taxon>
        <taxon>rosids</taxon>
        <taxon>malvids</taxon>
        <taxon>Malvales</taxon>
        <taxon>Malvaceae</taxon>
        <taxon>Malvoideae</taxon>
        <taxon>Hibiscus</taxon>
    </lineage>
</organism>
<evidence type="ECO:0000313" key="1">
    <source>
        <dbReference type="EMBL" id="KAK9035147.1"/>
    </source>
</evidence>
<dbReference type="EMBL" id="JBBPBN010000006">
    <property type="protein sequence ID" value="KAK9035147.1"/>
    <property type="molecule type" value="Genomic_DNA"/>
</dbReference>
<proteinExistence type="predicted"/>
<comment type="caution">
    <text evidence="1">The sequence shown here is derived from an EMBL/GenBank/DDBJ whole genome shotgun (WGS) entry which is preliminary data.</text>
</comment>
<protein>
    <submittedName>
        <fullName evidence="1">Uncharacterized protein</fullName>
    </submittedName>
</protein>
<accession>A0ABR2TCP1</accession>